<reference evidence="2 3" key="1">
    <citation type="submission" date="2019-06" db="EMBL/GenBank/DDBJ databases">
        <title>Whole genome shotgun sequence of Streptomyces cacaoi subsp. cacaoi NBRC 12748.</title>
        <authorList>
            <person name="Hosoyama A."/>
            <person name="Uohara A."/>
            <person name="Ohji S."/>
            <person name="Ichikawa N."/>
        </authorList>
    </citation>
    <scope>NUCLEOTIDE SEQUENCE [LARGE SCALE GENOMIC DNA]</scope>
    <source>
        <strain evidence="2 3">NBRC 12748</strain>
    </source>
</reference>
<comment type="caution">
    <text evidence="2">The sequence shown here is derived from an EMBL/GenBank/DDBJ whole genome shotgun (WGS) entry which is preliminary data.</text>
</comment>
<dbReference type="AlphaFoldDB" id="A0A4Y3R2U1"/>
<feature type="compositionally biased region" description="Pro residues" evidence="1">
    <location>
        <begin position="20"/>
        <end position="43"/>
    </location>
</feature>
<evidence type="ECO:0000313" key="3">
    <source>
        <dbReference type="Proteomes" id="UP000319210"/>
    </source>
</evidence>
<dbReference type="EMBL" id="BJMM01000026">
    <property type="protein sequence ID" value="GEB52055.1"/>
    <property type="molecule type" value="Genomic_DNA"/>
</dbReference>
<evidence type="ECO:0000313" key="2">
    <source>
        <dbReference type="EMBL" id="GEB52055.1"/>
    </source>
</evidence>
<evidence type="ECO:0000256" key="1">
    <source>
        <dbReference type="SAM" id="MobiDB-lite"/>
    </source>
</evidence>
<keyword evidence="3" id="KW-1185">Reference proteome</keyword>
<protein>
    <submittedName>
        <fullName evidence="2">Uncharacterized protein</fullName>
    </submittedName>
</protein>
<organism evidence="2 3">
    <name type="scientific">Streptomyces cacaoi</name>
    <dbReference type="NCBI Taxonomy" id="1898"/>
    <lineage>
        <taxon>Bacteria</taxon>
        <taxon>Bacillati</taxon>
        <taxon>Actinomycetota</taxon>
        <taxon>Actinomycetes</taxon>
        <taxon>Kitasatosporales</taxon>
        <taxon>Streptomycetaceae</taxon>
        <taxon>Streptomyces</taxon>
    </lineage>
</organism>
<feature type="compositionally biased region" description="Basic and acidic residues" evidence="1">
    <location>
        <begin position="55"/>
        <end position="68"/>
    </location>
</feature>
<accession>A0A4Y3R2U1</accession>
<proteinExistence type="predicted"/>
<feature type="region of interest" description="Disordered" evidence="1">
    <location>
        <begin position="1"/>
        <end position="68"/>
    </location>
</feature>
<gene>
    <name evidence="2" type="ORF">SCA03_46060</name>
</gene>
<name>A0A4Y3R2U1_STRCI</name>
<dbReference type="Proteomes" id="UP000319210">
    <property type="component" value="Unassembled WGS sequence"/>
</dbReference>
<sequence>MVGAASLKGGPRARFWYAPTRPPPTPTPPLPPPKATPSPPSPAPTESGEQTPRMDALREPRACCDREP</sequence>